<sequence length="100" mass="11836">MNSNVHVTKKEVLPLQVKLNKRVRFIKRNMIVGHHTIDIQNVKNIIENINNNITVIITNESVISVQLFDMYLVIINANNHHMVEQILLYVLNYLYEFQHQ</sequence>
<name>A0ABQ8JSR9_DERPT</name>
<gene>
    <name evidence="1" type="ORF">DERP_006048</name>
</gene>
<dbReference type="EMBL" id="NJHN03000018">
    <property type="protein sequence ID" value="KAH9425440.1"/>
    <property type="molecule type" value="Genomic_DNA"/>
</dbReference>
<keyword evidence="2" id="KW-1185">Reference proteome</keyword>
<comment type="caution">
    <text evidence="1">The sequence shown here is derived from an EMBL/GenBank/DDBJ whole genome shotgun (WGS) entry which is preliminary data.</text>
</comment>
<proteinExistence type="predicted"/>
<reference evidence="1 2" key="2">
    <citation type="journal article" date="2022" name="Mol. Biol. Evol.">
        <title>Comparative Genomics Reveals Insights into the Divergent Evolution of Astigmatic Mites and Household Pest Adaptations.</title>
        <authorList>
            <person name="Xiong Q."/>
            <person name="Wan A.T."/>
            <person name="Liu X."/>
            <person name="Fung C.S."/>
            <person name="Xiao X."/>
            <person name="Malainual N."/>
            <person name="Hou J."/>
            <person name="Wang L."/>
            <person name="Wang M."/>
            <person name="Yang K.Y."/>
            <person name="Cui Y."/>
            <person name="Leung E.L."/>
            <person name="Nong W."/>
            <person name="Shin S.K."/>
            <person name="Au S.W."/>
            <person name="Jeong K.Y."/>
            <person name="Chew F.T."/>
            <person name="Hui J.H."/>
            <person name="Leung T.F."/>
            <person name="Tungtrongchitr A."/>
            <person name="Zhong N."/>
            <person name="Liu Z."/>
            <person name="Tsui S.K."/>
        </authorList>
    </citation>
    <scope>NUCLEOTIDE SEQUENCE [LARGE SCALE GENOMIC DNA]</scope>
    <source>
        <strain evidence="1">Derp</strain>
    </source>
</reference>
<reference evidence="1 2" key="1">
    <citation type="journal article" date="2018" name="J. Allergy Clin. Immunol.">
        <title>High-quality assembly of Dermatophagoides pteronyssinus genome and transcriptome reveals a wide range of novel allergens.</title>
        <authorList>
            <person name="Liu X.Y."/>
            <person name="Yang K.Y."/>
            <person name="Wang M.Q."/>
            <person name="Kwok J.S."/>
            <person name="Zeng X."/>
            <person name="Yang Z."/>
            <person name="Xiao X.J."/>
            <person name="Lau C.P."/>
            <person name="Li Y."/>
            <person name="Huang Z.M."/>
            <person name="Ba J.G."/>
            <person name="Yim A.K."/>
            <person name="Ouyang C.Y."/>
            <person name="Ngai S.M."/>
            <person name="Chan T.F."/>
            <person name="Leung E.L."/>
            <person name="Liu L."/>
            <person name="Liu Z.G."/>
            <person name="Tsui S.K."/>
        </authorList>
    </citation>
    <scope>NUCLEOTIDE SEQUENCE [LARGE SCALE GENOMIC DNA]</scope>
    <source>
        <strain evidence="1">Derp</strain>
    </source>
</reference>
<dbReference type="Proteomes" id="UP000887458">
    <property type="component" value="Unassembled WGS sequence"/>
</dbReference>
<protein>
    <submittedName>
        <fullName evidence="1">Uncharacterized protein</fullName>
    </submittedName>
</protein>
<evidence type="ECO:0000313" key="1">
    <source>
        <dbReference type="EMBL" id="KAH9425440.1"/>
    </source>
</evidence>
<organism evidence="1 2">
    <name type="scientific">Dermatophagoides pteronyssinus</name>
    <name type="common">European house dust mite</name>
    <dbReference type="NCBI Taxonomy" id="6956"/>
    <lineage>
        <taxon>Eukaryota</taxon>
        <taxon>Metazoa</taxon>
        <taxon>Ecdysozoa</taxon>
        <taxon>Arthropoda</taxon>
        <taxon>Chelicerata</taxon>
        <taxon>Arachnida</taxon>
        <taxon>Acari</taxon>
        <taxon>Acariformes</taxon>
        <taxon>Sarcoptiformes</taxon>
        <taxon>Astigmata</taxon>
        <taxon>Psoroptidia</taxon>
        <taxon>Analgoidea</taxon>
        <taxon>Pyroglyphidae</taxon>
        <taxon>Dermatophagoidinae</taxon>
        <taxon>Dermatophagoides</taxon>
    </lineage>
</organism>
<accession>A0ABQ8JSR9</accession>
<evidence type="ECO:0000313" key="2">
    <source>
        <dbReference type="Proteomes" id="UP000887458"/>
    </source>
</evidence>